<reference evidence="7 8" key="1">
    <citation type="journal article" date="2018" name="New Phytol.">
        <title>Phylogenomics of Endogonaceae and evolution of mycorrhizas within Mucoromycota.</title>
        <authorList>
            <person name="Chang Y."/>
            <person name="Desiro A."/>
            <person name="Na H."/>
            <person name="Sandor L."/>
            <person name="Lipzen A."/>
            <person name="Clum A."/>
            <person name="Barry K."/>
            <person name="Grigoriev I.V."/>
            <person name="Martin F.M."/>
            <person name="Stajich J.E."/>
            <person name="Smith M.E."/>
            <person name="Bonito G."/>
            <person name="Spatafora J.W."/>
        </authorList>
    </citation>
    <scope>NUCLEOTIDE SEQUENCE [LARGE SCALE GENOMIC DNA]</scope>
    <source>
        <strain evidence="7 8">AD002</strain>
    </source>
</reference>
<evidence type="ECO:0000256" key="4">
    <source>
        <dbReference type="ARBA" id="ARBA00022737"/>
    </source>
</evidence>
<evidence type="ECO:0000256" key="2">
    <source>
        <dbReference type="ARBA" id="ARBA00022490"/>
    </source>
</evidence>
<dbReference type="InterPro" id="IPR018247">
    <property type="entry name" value="EF_Hand_1_Ca_BS"/>
</dbReference>
<dbReference type="Proteomes" id="UP000274822">
    <property type="component" value="Unassembled WGS sequence"/>
</dbReference>
<dbReference type="GO" id="GO:0048306">
    <property type="term" value="F:calcium-dependent protein binding"/>
    <property type="evidence" value="ECO:0007669"/>
    <property type="project" value="UniProtKB-ARBA"/>
</dbReference>
<dbReference type="Pfam" id="PF13405">
    <property type="entry name" value="EF-hand_6"/>
    <property type="match status" value="1"/>
</dbReference>
<dbReference type="AlphaFoldDB" id="A0A433QHD3"/>
<dbReference type="EMBL" id="RBNJ01005414">
    <property type="protein sequence ID" value="RUS29230.1"/>
    <property type="molecule type" value="Genomic_DNA"/>
</dbReference>
<proteinExistence type="predicted"/>
<dbReference type="PROSITE" id="PS00018">
    <property type="entry name" value="EF_HAND_1"/>
    <property type="match status" value="2"/>
</dbReference>
<dbReference type="PROSITE" id="PS50222">
    <property type="entry name" value="EF_HAND_2"/>
    <property type="match status" value="2"/>
</dbReference>
<keyword evidence="2" id="KW-0963">Cytoplasm</keyword>
<organism evidence="7 8">
    <name type="scientific">Jimgerdemannia flammicorona</name>
    <dbReference type="NCBI Taxonomy" id="994334"/>
    <lineage>
        <taxon>Eukaryota</taxon>
        <taxon>Fungi</taxon>
        <taxon>Fungi incertae sedis</taxon>
        <taxon>Mucoromycota</taxon>
        <taxon>Mucoromycotina</taxon>
        <taxon>Endogonomycetes</taxon>
        <taxon>Endogonales</taxon>
        <taxon>Endogonaceae</taxon>
        <taxon>Jimgerdemannia</taxon>
    </lineage>
</organism>
<comment type="subcellular location">
    <subcellularLocation>
        <location evidence="1">Cytoplasm</location>
    </subcellularLocation>
</comment>
<evidence type="ECO:0000256" key="5">
    <source>
        <dbReference type="ARBA" id="ARBA00022837"/>
    </source>
</evidence>
<name>A0A433QHD3_9FUNG</name>
<keyword evidence="8" id="KW-1185">Reference proteome</keyword>
<dbReference type="PANTHER" id="PTHR46212">
    <property type="entry name" value="PEFLIN"/>
    <property type="match status" value="1"/>
</dbReference>
<protein>
    <recommendedName>
        <fullName evidence="6">EF-hand domain-containing protein</fullName>
    </recommendedName>
</protein>
<dbReference type="Gene3D" id="1.10.238.10">
    <property type="entry name" value="EF-hand"/>
    <property type="match status" value="1"/>
</dbReference>
<gene>
    <name evidence="7" type="ORF">BC938DRAFT_480898</name>
</gene>
<evidence type="ECO:0000256" key="1">
    <source>
        <dbReference type="ARBA" id="ARBA00004496"/>
    </source>
</evidence>
<feature type="domain" description="EF-hand" evidence="6">
    <location>
        <begin position="74"/>
        <end position="109"/>
    </location>
</feature>
<dbReference type="InterPro" id="IPR002048">
    <property type="entry name" value="EF_hand_dom"/>
</dbReference>
<comment type="caution">
    <text evidence="7">The sequence shown here is derived from an EMBL/GenBank/DDBJ whole genome shotgun (WGS) entry which is preliminary data.</text>
</comment>
<evidence type="ECO:0000313" key="7">
    <source>
        <dbReference type="EMBL" id="RUS29230.1"/>
    </source>
</evidence>
<dbReference type="GO" id="GO:0005509">
    <property type="term" value="F:calcium ion binding"/>
    <property type="evidence" value="ECO:0007669"/>
    <property type="project" value="InterPro"/>
</dbReference>
<keyword evidence="3" id="KW-0479">Metal-binding</keyword>
<dbReference type="InterPro" id="IPR011992">
    <property type="entry name" value="EF-hand-dom_pair"/>
</dbReference>
<dbReference type="SUPFAM" id="SSF47473">
    <property type="entry name" value="EF-hand"/>
    <property type="match status" value="1"/>
</dbReference>
<dbReference type="CDD" id="cd16180">
    <property type="entry name" value="EFh_PEF_Group_I"/>
    <property type="match status" value="1"/>
</dbReference>
<sequence length="195" mass="22226">MSMSSPHPDPNLWSLFSAVDTDRSGHLNAMELQRLLVNSDHSAFHLETVRLLIKLFDTRNDGTVTYQEFTNLWRYINDWQHTFQAYDRDRSGIIDRSEFKTALAAFGFNLSDRMVDLLVRKCSINDADVKDAVSTTATGGTKTDRIPRGANLDCFVRASVTVKTLTEAFVKLDDDRDGWAKINFEQFLQLVADNR</sequence>
<dbReference type="PANTHER" id="PTHR46212:SF3">
    <property type="entry name" value="GH27120P"/>
    <property type="match status" value="1"/>
</dbReference>
<keyword evidence="4" id="KW-0677">Repeat</keyword>
<evidence type="ECO:0000313" key="8">
    <source>
        <dbReference type="Proteomes" id="UP000274822"/>
    </source>
</evidence>
<keyword evidence="5" id="KW-0106">Calcium</keyword>
<evidence type="ECO:0000259" key="6">
    <source>
        <dbReference type="PROSITE" id="PS50222"/>
    </source>
</evidence>
<dbReference type="Pfam" id="PF13499">
    <property type="entry name" value="EF-hand_7"/>
    <property type="match status" value="1"/>
</dbReference>
<accession>A0A433QHD3</accession>
<dbReference type="GO" id="GO:0005737">
    <property type="term" value="C:cytoplasm"/>
    <property type="evidence" value="ECO:0007669"/>
    <property type="project" value="UniProtKB-SubCell"/>
</dbReference>
<dbReference type="InterPro" id="IPR051426">
    <property type="entry name" value="Peflin/Sorcin_CaBP"/>
</dbReference>
<evidence type="ECO:0000256" key="3">
    <source>
        <dbReference type="ARBA" id="ARBA00022723"/>
    </source>
</evidence>
<feature type="domain" description="EF-hand" evidence="6">
    <location>
        <begin position="7"/>
        <end position="42"/>
    </location>
</feature>
<dbReference type="SMART" id="SM00054">
    <property type="entry name" value="EFh"/>
    <property type="match status" value="4"/>
</dbReference>